<dbReference type="SUPFAM" id="SSF52317">
    <property type="entry name" value="Class I glutamine amidotransferase-like"/>
    <property type="match status" value="1"/>
</dbReference>
<sequence length="788" mass="89041">MIDKRIKLVLIILTFMFLFPIHNGFADNTERITITTEIGFNNTVKRFEGFPITVTLKNNGGDISGDLAIVVNPSNNSNNANFLTEVHLPANSEQTIQLTVPGHSGFFNNNRDDHILFYEGGWKNGNRVKMDGDTRINPAFINQEDVLVGLLTPFPDEYQFIRSLRSSHGFSITSVPIENNEMPKDPIGLNMFEYIIIDQFSVAEHLSNDQQNAIKSWISSGGTLIVAPDIGLEQKIGSLEELMPIESFSREEKYSGDFFHSEEEISNIELSIGTMKDKSRVMQSTDDGIPVVVSNTYGSGEVIQLAYSPSSSAFTDWEGANEYWLNTFRSTTQNRMYQQSIYDSLSWGLAQTTNLFPSSFLPFSILVLIFAIYVIIMIPAIYLVLRKLDKREYSWWLLPAVSLVISLSIFWFGGKDRIANPQINEMTAIKVDEAGYGQGYGSIALLSNRSGDYEINVEAEGFSAFPIEQYYGGYNQSTEATAAFRNQGDQVNLLYKDVEYWSIRNATGPIYNLEIGELQTDLKLEDNEITGTITNTSKIDFEDLLFMSGRQEYSLGELSSGETKNVSFELKASILSTPTVSRHYHYNYNQNLEERRKEELFSTISEFNLFDRGKPALIGLTRNTVLGTSIVDSNALMNNFNAIVYSVNIEETSSGPFTLETDDLTPEFHVLESQSHFLESNLDSGGREVYAGEGIYEFIYYLPDDLFGEKVEYNEFQVTIHQGESFNYEIYNVQTEQYDMITDSNIFMENNGEMYVSSNGEMIIKVEKSEFPEQIPVPEVSLKGEVKE</sequence>
<feature type="transmembrane region" description="Helical" evidence="1">
    <location>
        <begin position="360"/>
        <end position="383"/>
    </location>
</feature>
<accession>A0ABS6JRB1</accession>
<keyword evidence="3" id="KW-1185">Reference proteome</keyword>
<organism evidence="2 3">
    <name type="scientific">Evansella alkalicola</name>
    <dbReference type="NCBI Taxonomy" id="745819"/>
    <lineage>
        <taxon>Bacteria</taxon>
        <taxon>Bacillati</taxon>
        <taxon>Bacillota</taxon>
        <taxon>Bacilli</taxon>
        <taxon>Bacillales</taxon>
        <taxon>Bacillaceae</taxon>
        <taxon>Evansella</taxon>
    </lineage>
</organism>
<comment type="caution">
    <text evidence="2">The sequence shown here is derived from an EMBL/GenBank/DDBJ whole genome shotgun (WGS) entry which is preliminary data.</text>
</comment>
<proteinExistence type="predicted"/>
<keyword evidence="1" id="KW-1133">Transmembrane helix</keyword>
<gene>
    <name evidence="2" type="ORF">KS407_04120</name>
</gene>
<name>A0ABS6JRB1_9BACI</name>
<dbReference type="InterPro" id="IPR029062">
    <property type="entry name" value="Class_I_gatase-like"/>
</dbReference>
<protein>
    <submittedName>
        <fullName evidence="2">Uncharacterized protein</fullName>
    </submittedName>
</protein>
<feature type="transmembrane region" description="Helical" evidence="1">
    <location>
        <begin position="395"/>
        <end position="414"/>
    </location>
</feature>
<dbReference type="RefSeq" id="WP_088075330.1">
    <property type="nucleotide sequence ID" value="NZ_JAHQCR010000020.1"/>
</dbReference>
<dbReference type="EMBL" id="JAHQCR010000020">
    <property type="protein sequence ID" value="MBU9720631.1"/>
    <property type="molecule type" value="Genomic_DNA"/>
</dbReference>
<keyword evidence="1" id="KW-0472">Membrane</keyword>
<reference evidence="2 3" key="1">
    <citation type="submission" date="2021-06" db="EMBL/GenBank/DDBJ databases">
        <title>Bacillus sp. RD4P76, an endophyte from a halophyte.</title>
        <authorList>
            <person name="Sun J.-Q."/>
        </authorList>
    </citation>
    <scope>NUCLEOTIDE SEQUENCE [LARGE SCALE GENOMIC DNA]</scope>
    <source>
        <strain evidence="2 3">JCM 17098</strain>
    </source>
</reference>
<evidence type="ECO:0000313" key="3">
    <source>
        <dbReference type="Proteomes" id="UP000790580"/>
    </source>
</evidence>
<dbReference type="Gene3D" id="3.40.50.880">
    <property type="match status" value="1"/>
</dbReference>
<keyword evidence="1" id="KW-0812">Transmembrane</keyword>
<dbReference type="Proteomes" id="UP000790580">
    <property type="component" value="Unassembled WGS sequence"/>
</dbReference>
<evidence type="ECO:0000256" key="1">
    <source>
        <dbReference type="SAM" id="Phobius"/>
    </source>
</evidence>
<evidence type="ECO:0000313" key="2">
    <source>
        <dbReference type="EMBL" id="MBU9720631.1"/>
    </source>
</evidence>